<dbReference type="Proteomes" id="UP000232722">
    <property type="component" value="Unassembled WGS sequence"/>
</dbReference>
<dbReference type="VEuPathDB" id="FungiDB:FUN_014433"/>
<dbReference type="AlphaFoldDB" id="A0A2N0NS62"/>
<feature type="region of interest" description="Disordered" evidence="1">
    <location>
        <begin position="154"/>
        <end position="203"/>
    </location>
</feature>
<dbReference type="EMBL" id="LLXJ01003232">
    <property type="protein sequence ID" value="PKB97385.1"/>
    <property type="molecule type" value="Genomic_DNA"/>
</dbReference>
<evidence type="ECO:0000256" key="1">
    <source>
        <dbReference type="SAM" id="MobiDB-lite"/>
    </source>
</evidence>
<comment type="caution">
    <text evidence="2">The sequence shown here is derived from an EMBL/GenBank/DDBJ whole genome shotgun (WGS) entry which is preliminary data.</text>
</comment>
<evidence type="ECO:0000313" key="2">
    <source>
        <dbReference type="EMBL" id="PKB97385.1"/>
    </source>
</evidence>
<protein>
    <submittedName>
        <fullName evidence="2">Uncharacterized protein</fullName>
    </submittedName>
</protein>
<gene>
    <name evidence="2" type="ORF">RhiirA5_433247</name>
</gene>
<dbReference type="VEuPathDB" id="FungiDB:RhiirA1_471667"/>
<organism evidence="2 3">
    <name type="scientific">Rhizophagus irregularis</name>
    <dbReference type="NCBI Taxonomy" id="588596"/>
    <lineage>
        <taxon>Eukaryota</taxon>
        <taxon>Fungi</taxon>
        <taxon>Fungi incertae sedis</taxon>
        <taxon>Mucoromycota</taxon>
        <taxon>Glomeromycotina</taxon>
        <taxon>Glomeromycetes</taxon>
        <taxon>Glomerales</taxon>
        <taxon>Glomeraceae</taxon>
        <taxon>Rhizophagus</taxon>
    </lineage>
</organism>
<sequence length="358" mass="42278">MAAEDTVEILTEKLKIYQKLMESFAPSIPVPLNILTPQGSSTPSTQGSSTPASIPFPTAVAKIIYKLTKRYIKVEEILALTDLKKNEYNNLLSEVRFVMASLHTDFNIPYKSQNINLISKIIKKFTKRNPNAPFGEGNWVVKELIKKHLQHRRDYVKRKNNIQHKKGKEKEREREKEKEKERENEKEKEKENRNEIERENENIKYHHQQVQDNVLNNNIIDVDQQISNVPFHLVLPGKKSTTASRFRRQYFVYEENEHEMDNEKIVKPKEKIVKPKEKIVKPKEKIVKPKEKIVKPKEKIVKPKEKIVKPKEKIVKPKEKIVKPKEKIVKPKEKIVKPEEKIVKPKEKRKRKLINYKE</sequence>
<feature type="compositionally biased region" description="Basic and acidic residues" evidence="1">
    <location>
        <begin position="168"/>
        <end position="203"/>
    </location>
</feature>
<reference evidence="2 3" key="1">
    <citation type="submission" date="2016-04" db="EMBL/GenBank/DDBJ databases">
        <title>Genome analyses suggest a sexual origin of heterokaryosis in a supposedly ancient asexual fungus.</title>
        <authorList>
            <person name="Ropars J."/>
            <person name="Sedzielewska K."/>
            <person name="Noel J."/>
            <person name="Charron P."/>
            <person name="Farinelli L."/>
            <person name="Marton T."/>
            <person name="Kruger M."/>
            <person name="Pelin A."/>
            <person name="Brachmann A."/>
            <person name="Corradi N."/>
        </authorList>
    </citation>
    <scope>NUCLEOTIDE SEQUENCE [LARGE SCALE GENOMIC DNA]</scope>
    <source>
        <strain evidence="2 3">A5</strain>
    </source>
</reference>
<evidence type="ECO:0000313" key="3">
    <source>
        <dbReference type="Proteomes" id="UP000232722"/>
    </source>
</evidence>
<accession>A0A2N0NS62</accession>
<reference evidence="2 3" key="2">
    <citation type="submission" date="2017-09" db="EMBL/GenBank/DDBJ databases">
        <title>Extensive intraspecific genome diversity in a model arbuscular mycorrhizal fungus.</title>
        <authorList>
            <person name="Chen E.C."/>
            <person name="Morin E."/>
            <person name="Beaudet D."/>
            <person name="Noel J."/>
            <person name="Ndikumana S."/>
            <person name="Charron P."/>
            <person name="St-Onge C."/>
            <person name="Giorgi J."/>
            <person name="Grigoriev I.V."/>
            <person name="Roux C."/>
            <person name="Martin F.M."/>
            <person name="Corradi N."/>
        </authorList>
    </citation>
    <scope>NUCLEOTIDE SEQUENCE [LARGE SCALE GENOMIC DNA]</scope>
    <source>
        <strain evidence="2 3">A5</strain>
    </source>
</reference>
<proteinExistence type="predicted"/>
<name>A0A2N0NS62_9GLOM</name>
<feature type="compositionally biased region" description="Basic residues" evidence="1">
    <location>
        <begin position="154"/>
        <end position="167"/>
    </location>
</feature>